<evidence type="ECO:0008006" key="4">
    <source>
        <dbReference type="Google" id="ProtNLM"/>
    </source>
</evidence>
<dbReference type="InterPro" id="IPR011990">
    <property type="entry name" value="TPR-like_helical_dom_sf"/>
</dbReference>
<name>A0A9P6XCH4_RHIOR</name>
<dbReference type="PANTHER" id="PTHR46430:SF3">
    <property type="entry name" value="ACTIVATOR OF C KINASE PROTEIN 1"/>
    <property type="match status" value="1"/>
</dbReference>
<accession>A0A9P6XCH4</accession>
<dbReference type="Proteomes" id="UP000716291">
    <property type="component" value="Unassembled WGS sequence"/>
</dbReference>
<sequence>MKASLYDDLHIEAYPTQSIIDMIMIGLHGVADKSDSCDSIDSVKNTPQISPIENKTQKLKEELKKGIIKRSNTTCIGSRPSRYRDPLRSNKPSALLIPNPAPEESIYERPFSAYYPDRPFSMYNPGVSLQLLDDIHFSEGSLSAISTTSEHQSRKAQDLPATKENLLAFRQEATQSDEPSLQLDFAKFLLKASNQISNGDPERDKMAREVLVMEAQKIVKKLASYSGRAKQSYPEAQFFLANCYGQGDMGLAVDIEKAFELYVQGSKQGHPQCTFRAAVCYEVGAGTKRDKNHAMQFYRKAANLGDPIAMYKLGVILLKGFLNQPINHREGISWLKRAAEQADEVYPHALHELGLAYEKDGIPCIIPDANYARELFTQAAEYGYAASQFKLGQAYENGFLNCPVDPRRSIAWYAKAAEQGEVEAEFALSGWYLTGADGILSQSNREAYLWARKAADKGHAKAEYAIGYYTETGTGTEKNLEEAKIWYRRAAANNYTRATKRLNELKNEDIDRQQQNSEHTFKLFKREGAFLCRIM</sequence>
<dbReference type="AlphaFoldDB" id="A0A9P6XCH4"/>
<proteinExistence type="predicted"/>
<dbReference type="SMART" id="SM00671">
    <property type="entry name" value="SEL1"/>
    <property type="match status" value="7"/>
</dbReference>
<dbReference type="OrthoDB" id="272077at2759"/>
<dbReference type="Gene3D" id="1.25.40.10">
    <property type="entry name" value="Tetratricopeptide repeat domain"/>
    <property type="match status" value="2"/>
</dbReference>
<dbReference type="Pfam" id="PF08238">
    <property type="entry name" value="Sel1"/>
    <property type="match status" value="7"/>
</dbReference>
<comment type="caution">
    <text evidence="2">The sequence shown here is derived from an EMBL/GenBank/DDBJ whole genome shotgun (WGS) entry which is preliminary data.</text>
</comment>
<reference evidence="2" key="1">
    <citation type="journal article" date="2020" name="Microb. Genom.">
        <title>Genetic diversity of clinical and environmental Mucorales isolates obtained from an investigation of mucormycosis cases among solid organ transplant recipients.</title>
        <authorList>
            <person name="Nguyen M.H."/>
            <person name="Kaul D."/>
            <person name="Muto C."/>
            <person name="Cheng S.J."/>
            <person name="Richter R.A."/>
            <person name="Bruno V.M."/>
            <person name="Liu G."/>
            <person name="Beyhan S."/>
            <person name="Sundermann A.J."/>
            <person name="Mounaud S."/>
            <person name="Pasculle A.W."/>
            <person name="Nierman W.C."/>
            <person name="Driscoll E."/>
            <person name="Cumbie R."/>
            <person name="Clancy C.J."/>
            <person name="Dupont C.L."/>
        </authorList>
    </citation>
    <scope>NUCLEOTIDE SEQUENCE</scope>
    <source>
        <strain evidence="2">GL11</strain>
    </source>
</reference>
<evidence type="ECO:0000256" key="1">
    <source>
        <dbReference type="ARBA" id="ARBA00022737"/>
    </source>
</evidence>
<dbReference type="SUPFAM" id="SSF81901">
    <property type="entry name" value="HCP-like"/>
    <property type="match status" value="1"/>
</dbReference>
<evidence type="ECO:0000313" key="2">
    <source>
        <dbReference type="EMBL" id="KAG1310445.1"/>
    </source>
</evidence>
<keyword evidence="3" id="KW-1185">Reference proteome</keyword>
<protein>
    <recommendedName>
        <fullName evidence="4">HCP-like protein</fullName>
    </recommendedName>
</protein>
<dbReference type="InterPro" id="IPR006597">
    <property type="entry name" value="Sel1-like"/>
</dbReference>
<dbReference type="PANTHER" id="PTHR46430">
    <property type="entry name" value="PROTEIN SKT5-RELATED"/>
    <property type="match status" value="1"/>
</dbReference>
<keyword evidence="1" id="KW-0677">Repeat</keyword>
<organism evidence="2 3">
    <name type="scientific">Rhizopus oryzae</name>
    <name type="common">Mucormycosis agent</name>
    <name type="synonym">Rhizopus arrhizus var. delemar</name>
    <dbReference type="NCBI Taxonomy" id="64495"/>
    <lineage>
        <taxon>Eukaryota</taxon>
        <taxon>Fungi</taxon>
        <taxon>Fungi incertae sedis</taxon>
        <taxon>Mucoromycota</taxon>
        <taxon>Mucoromycotina</taxon>
        <taxon>Mucoromycetes</taxon>
        <taxon>Mucorales</taxon>
        <taxon>Mucorineae</taxon>
        <taxon>Rhizopodaceae</taxon>
        <taxon>Rhizopus</taxon>
    </lineage>
</organism>
<dbReference type="EMBL" id="JAANQT010000507">
    <property type="protein sequence ID" value="KAG1310445.1"/>
    <property type="molecule type" value="Genomic_DNA"/>
</dbReference>
<dbReference type="InterPro" id="IPR051726">
    <property type="entry name" value="Chitin_Synth_Reg"/>
</dbReference>
<evidence type="ECO:0000313" key="3">
    <source>
        <dbReference type="Proteomes" id="UP000716291"/>
    </source>
</evidence>
<gene>
    <name evidence="2" type="ORF">G6F64_004552</name>
</gene>